<dbReference type="GO" id="GO:0005829">
    <property type="term" value="C:cytosol"/>
    <property type="evidence" value="ECO:0007669"/>
    <property type="project" value="TreeGrafter"/>
</dbReference>
<dbReference type="STRING" id="131310.A0A0N4ZY50"/>
<feature type="domain" description="ELP1 N-terminal second beta-propeller" evidence="7">
    <location>
        <begin position="395"/>
        <end position="648"/>
    </location>
</feature>
<feature type="domain" description="ELP1 three-helical bundle" evidence="10">
    <location>
        <begin position="1073"/>
        <end position="1224"/>
    </location>
</feature>
<evidence type="ECO:0000259" key="7">
    <source>
        <dbReference type="Pfam" id="PF23797"/>
    </source>
</evidence>
<comment type="similarity">
    <text evidence="2 5">Belongs to the ELP1/IKA1 family.</text>
</comment>
<evidence type="ECO:0000259" key="10">
    <source>
        <dbReference type="Pfam" id="PF23936"/>
    </source>
</evidence>
<dbReference type="GO" id="GO:0002926">
    <property type="term" value="P:tRNA wobble base 5-methoxycarbonylmethyl-2-thiouridinylation"/>
    <property type="evidence" value="ECO:0007669"/>
    <property type="project" value="TreeGrafter"/>
</dbReference>
<dbReference type="Pfam" id="PF23797">
    <property type="entry name" value="Beta-prop_ELP1_2nd"/>
    <property type="match status" value="1"/>
</dbReference>
<dbReference type="Pfam" id="PF04762">
    <property type="entry name" value="Beta-prop_ELP1_1st"/>
    <property type="match status" value="1"/>
</dbReference>
<dbReference type="Pfam" id="PF23925">
    <property type="entry name" value="A-sol_ELP1"/>
    <property type="match status" value="1"/>
</dbReference>
<dbReference type="InterPro" id="IPR056164">
    <property type="entry name" value="Beta-prop_ELP1_1st"/>
</dbReference>
<evidence type="ECO:0000259" key="6">
    <source>
        <dbReference type="Pfam" id="PF04762"/>
    </source>
</evidence>
<proteinExistence type="inferred from homology"/>
<comment type="subcellular location">
    <subcellularLocation>
        <location evidence="5">Cytoplasm</location>
    </subcellularLocation>
    <subcellularLocation>
        <location evidence="5">Nucleus</location>
    </subcellularLocation>
</comment>
<dbReference type="InterPro" id="IPR056167">
    <property type="entry name" value="A-sol_ELP1"/>
</dbReference>
<evidence type="ECO:0000313" key="12">
    <source>
        <dbReference type="WBParaSite" id="PTRK_0001372300.1"/>
    </source>
</evidence>
<dbReference type="PANTHER" id="PTHR12747">
    <property type="entry name" value="ELONGATOR COMPLEX PROTEIN 1"/>
    <property type="match status" value="1"/>
</dbReference>
<feature type="domain" description="ELP1 alpha-solenoid" evidence="9">
    <location>
        <begin position="672"/>
        <end position="877"/>
    </location>
</feature>
<keyword evidence="5" id="KW-0539">Nucleus</keyword>
<dbReference type="Pfam" id="PF23936">
    <property type="entry name" value="HB_ELP1"/>
    <property type="match status" value="1"/>
</dbReference>
<feature type="domain" description="ELP1 first N-terminal beta-propeller" evidence="6">
    <location>
        <begin position="1"/>
        <end position="360"/>
    </location>
</feature>
<dbReference type="GO" id="GO:0005634">
    <property type="term" value="C:nucleus"/>
    <property type="evidence" value="ECO:0007669"/>
    <property type="project" value="UniProtKB-SubCell"/>
</dbReference>
<name>A0A0N4ZY50_PARTI</name>
<accession>A0A0N4ZY50</accession>
<dbReference type="Pfam" id="PF23878">
    <property type="entry name" value="TPR_ELP1"/>
    <property type="match status" value="1"/>
</dbReference>
<keyword evidence="11" id="KW-1185">Reference proteome</keyword>
<evidence type="ECO:0000256" key="2">
    <source>
        <dbReference type="ARBA" id="ARBA00006086"/>
    </source>
</evidence>
<dbReference type="PANTHER" id="PTHR12747:SF0">
    <property type="entry name" value="ELONGATOR COMPLEX PROTEIN 1"/>
    <property type="match status" value="1"/>
</dbReference>
<evidence type="ECO:0000256" key="4">
    <source>
        <dbReference type="ARBA" id="ARBA00022694"/>
    </source>
</evidence>
<reference evidence="12" key="1">
    <citation type="submission" date="2017-02" db="UniProtKB">
        <authorList>
            <consortium name="WormBaseParasite"/>
        </authorList>
    </citation>
    <scope>IDENTIFICATION</scope>
</reference>
<dbReference type="InterPro" id="IPR056169">
    <property type="entry name" value="HB_ELP1"/>
</dbReference>
<organism evidence="11 12">
    <name type="scientific">Parastrongyloides trichosuri</name>
    <name type="common">Possum-specific nematode worm</name>
    <dbReference type="NCBI Taxonomy" id="131310"/>
    <lineage>
        <taxon>Eukaryota</taxon>
        <taxon>Metazoa</taxon>
        <taxon>Ecdysozoa</taxon>
        <taxon>Nematoda</taxon>
        <taxon>Chromadorea</taxon>
        <taxon>Rhabditida</taxon>
        <taxon>Tylenchina</taxon>
        <taxon>Panagrolaimomorpha</taxon>
        <taxon>Strongyloidoidea</taxon>
        <taxon>Strongyloididae</taxon>
        <taxon>Parastrongyloides</taxon>
    </lineage>
</organism>
<keyword evidence="4" id="KW-0819">tRNA processing</keyword>
<dbReference type="InterPro" id="IPR056165">
    <property type="entry name" value="Beta-prop_ELP1_2nd"/>
</dbReference>
<comment type="pathway">
    <text evidence="1">tRNA modification; 5-methoxycarbonylmethyl-2-thiouridine-tRNA biosynthesis.</text>
</comment>
<protein>
    <recommendedName>
        <fullName evidence="5">Elongator complex protein 1</fullName>
    </recommendedName>
</protein>
<evidence type="ECO:0000256" key="1">
    <source>
        <dbReference type="ARBA" id="ARBA00005043"/>
    </source>
</evidence>
<dbReference type="WBParaSite" id="PTRK_0001372300.1">
    <property type="protein sequence ID" value="PTRK_0001372300.1"/>
    <property type="gene ID" value="PTRK_0001372300"/>
</dbReference>
<dbReference type="UniPathway" id="UPA00988"/>
<dbReference type="SUPFAM" id="SSF82171">
    <property type="entry name" value="DPP6 N-terminal domain-like"/>
    <property type="match status" value="1"/>
</dbReference>
<keyword evidence="3 5" id="KW-0963">Cytoplasm</keyword>
<sequence>MKNIQFYEVISNCNSCSVEKLKDAEAFCFDSLSGIVYVSCPYTIYGFSLESKTITSEISWGKIRESRVEETYPKSFIFAHDENCIYAILANGDLCFISILSNEACILTTLVNRIDGVSWCPGNQCIICCSENKVFHFSREGNFMASYDLIPKVPGKDQLMTVGWGSRETQFQGSAGRKVLKEVDIEKLPTMIHEYDDINKVIISHRDDCEYLTISSVEETETVQNNEKIVVKERVMRIFNHENDFMAKCEILAGAEPVVAMKPKGNYIATLRNLKGKRTLRFYERNGQKRHDFDITKEANPEEKTIVSLSWNNDGTILSMVFKNIKTSLDEIQFWTVSNYDWTLKYCIEVPSNVIKFIWDEIKSNNFMYLQNNGIFISGYVDPRMYNVCNMNAVVVNGKELRVTDFNVAPIPPPMSLYQLQFPKPINTVAQHEIGNMVVLTSDMNLSLFIPENKKYKLVKIINLKSLIPNSENSFVYDIKFSTPDVISFIYHNGSYIIYTLNLTTASIKEIFKTEKNIMLHFNSVLCQNIFLIQEYNGDWYQFDYTTKQGIELSFNGKPVKLSTYDSHKSDFLEKECILISLTNTNQLLFNDKTISSTVGSYCVGDNFIIIITLSNTLFCLSRETLSKVVALPPDSAGRMVERGSHIVSFDSKGTRVWLQMPRGNLETIEPRTLLLSKMKQFFDKKEWKKAHREMRRHRIDMNLIFDHDPDNFMNNIPDFIDNIDDADDLNLFIMTLNDELTTTSMFSSHYPSHNGKVYKNKVNIICQNMLEYLIKIGEVDQQRMIRLFSCILSCYVKQTPTLLKEALTKIKNVMTKLEKEKSYEFLQDSLRHLLYMIDSNTLFKEAIGTYDWEIALNVAECSQRDPKEYISLLNDLRSKQPLSYQRFCADMYLDNYVSALNNIALTLTEDEKNYESHMEECINLIKLKNMYSNSLVVFKNSPHYGKICHVYGEYLESKGKVNDAAIMFLKCDDVKRAVGCYEQTKNWKCYLQYAGLINVSDDEINKILSKMAKLLETNGDHGNAYEIQKILFEKYGDEMHCKKMLLLLTTAGRWDDASLLVNNNRSLVELFKLKLKEKCDSVKKSINEFRSSYLEHGDRIVFLRNEKQAKIKELVNASMEDDGFEMQSEASSTISSFSKMSKISTASGRRKKTVEKKKKTIKHGSQYEDIGRLCELKKIYRLIDSEQDEMVKLLPILILWDFIEEGREIQKMLSDLLDEIEKNSRIYWPYYINAHHLLGPIHEIYRHSDGFIQMPDSGEMPERVAIEEELIPPKIRRNICWQLDMLK</sequence>
<comment type="function">
    <text evidence="5">Component of the elongator complex which is required for multiple tRNA modifications, including mcm5U (5-methoxycarbonylmethyl uridine), mcm5s2U (5-methoxycarbonylmethyl-2-thiouridine), and ncm5U (5-carbamoylmethyl uridine). The elongator complex catalyzes formation of carboxymethyluridine in the wobble base at position 34 in tRNAs.</text>
</comment>
<feature type="domain" description="ELP1 TPR" evidence="8">
    <location>
        <begin position="885"/>
        <end position="1026"/>
    </location>
</feature>
<evidence type="ECO:0000256" key="5">
    <source>
        <dbReference type="PIRNR" id="PIRNR017233"/>
    </source>
</evidence>
<evidence type="ECO:0000259" key="8">
    <source>
        <dbReference type="Pfam" id="PF23878"/>
    </source>
</evidence>
<evidence type="ECO:0000313" key="11">
    <source>
        <dbReference type="Proteomes" id="UP000038045"/>
    </source>
</evidence>
<dbReference type="PIRSF" id="PIRSF017233">
    <property type="entry name" value="IKAP"/>
    <property type="match status" value="1"/>
</dbReference>
<dbReference type="InterPro" id="IPR056166">
    <property type="entry name" value="TPR_ELP1"/>
</dbReference>
<dbReference type="InterPro" id="IPR006849">
    <property type="entry name" value="Elp1"/>
</dbReference>
<dbReference type="GO" id="GO:0033588">
    <property type="term" value="C:elongator holoenzyme complex"/>
    <property type="evidence" value="ECO:0007669"/>
    <property type="project" value="InterPro"/>
</dbReference>
<dbReference type="Proteomes" id="UP000038045">
    <property type="component" value="Unplaced"/>
</dbReference>
<dbReference type="GO" id="GO:0000049">
    <property type="term" value="F:tRNA binding"/>
    <property type="evidence" value="ECO:0007669"/>
    <property type="project" value="TreeGrafter"/>
</dbReference>
<evidence type="ECO:0000256" key="3">
    <source>
        <dbReference type="ARBA" id="ARBA00022490"/>
    </source>
</evidence>
<evidence type="ECO:0000259" key="9">
    <source>
        <dbReference type="Pfam" id="PF23925"/>
    </source>
</evidence>